<evidence type="ECO:0000313" key="2">
    <source>
        <dbReference type="EMBL" id="GJT64518.1"/>
    </source>
</evidence>
<dbReference type="Proteomes" id="UP001151760">
    <property type="component" value="Unassembled WGS sequence"/>
</dbReference>
<gene>
    <name evidence="2" type="ORF">Tco_1015998</name>
</gene>
<comment type="caution">
    <text evidence="2">The sequence shown here is derived from an EMBL/GenBank/DDBJ whole genome shotgun (WGS) entry which is preliminary data.</text>
</comment>
<protein>
    <recommendedName>
        <fullName evidence="4">No apical meristem-associated C-terminal domain-containing protein</fullName>
    </recommendedName>
</protein>
<accession>A0ABQ5FNQ8</accession>
<reference evidence="2" key="1">
    <citation type="journal article" date="2022" name="Int. J. Mol. Sci.">
        <title>Draft Genome of Tanacetum Coccineum: Genomic Comparison of Closely Related Tanacetum-Family Plants.</title>
        <authorList>
            <person name="Yamashiro T."/>
            <person name="Shiraishi A."/>
            <person name="Nakayama K."/>
            <person name="Satake H."/>
        </authorList>
    </citation>
    <scope>NUCLEOTIDE SEQUENCE</scope>
</reference>
<name>A0ABQ5FNQ8_9ASTR</name>
<organism evidence="2 3">
    <name type="scientific">Tanacetum coccineum</name>
    <dbReference type="NCBI Taxonomy" id="301880"/>
    <lineage>
        <taxon>Eukaryota</taxon>
        <taxon>Viridiplantae</taxon>
        <taxon>Streptophyta</taxon>
        <taxon>Embryophyta</taxon>
        <taxon>Tracheophyta</taxon>
        <taxon>Spermatophyta</taxon>
        <taxon>Magnoliopsida</taxon>
        <taxon>eudicotyledons</taxon>
        <taxon>Gunneridae</taxon>
        <taxon>Pentapetalae</taxon>
        <taxon>asterids</taxon>
        <taxon>campanulids</taxon>
        <taxon>Asterales</taxon>
        <taxon>Asteraceae</taxon>
        <taxon>Asteroideae</taxon>
        <taxon>Anthemideae</taxon>
        <taxon>Anthemidinae</taxon>
        <taxon>Tanacetum</taxon>
    </lineage>
</organism>
<evidence type="ECO:0000256" key="1">
    <source>
        <dbReference type="SAM" id="MobiDB-lite"/>
    </source>
</evidence>
<feature type="region of interest" description="Disordered" evidence="1">
    <location>
        <begin position="69"/>
        <end position="98"/>
    </location>
</feature>
<proteinExistence type="predicted"/>
<reference evidence="2" key="2">
    <citation type="submission" date="2022-01" db="EMBL/GenBank/DDBJ databases">
        <authorList>
            <person name="Yamashiro T."/>
            <person name="Shiraishi A."/>
            <person name="Satake H."/>
            <person name="Nakayama K."/>
        </authorList>
    </citation>
    <scope>NUCLEOTIDE SEQUENCE</scope>
</reference>
<dbReference type="EMBL" id="BQNB010017550">
    <property type="protein sequence ID" value="GJT64518.1"/>
    <property type="molecule type" value="Genomic_DNA"/>
</dbReference>
<evidence type="ECO:0000313" key="3">
    <source>
        <dbReference type="Proteomes" id="UP001151760"/>
    </source>
</evidence>
<keyword evidence="3" id="KW-1185">Reference proteome</keyword>
<evidence type="ECO:0008006" key="4">
    <source>
        <dbReference type="Google" id="ProtNLM"/>
    </source>
</evidence>
<sequence length="154" mass="18433">MHGDRQRFNTIYKHLTRKSRESDANLVENAKRSYMERYDNKKFQYDHVWNILKNYLKWNALEPINEDNLQELFGPDPRERPAGKQRAPKKQKSVDTHKCEAAERAYEAKREKELAIMQCRELEFLMLDPLTLPPAKRAIIERKQAEIMRKYPDA</sequence>